<accession>A0A2M7IPM8</accession>
<sequence length="204" mass="22883">MVDPNLSEYVKTSLTQGKPKEEIYKELLGQGWTIEVIQESFNSIETEQEKEDTSKKTIYIIVNSGVVLVGAGIFSFIAANWLVMTKPTKMVIILISMIISYGAGWYLKEKSELQKTGEALILLGTIIYGAGIFLVAQMFNIRANWPDGFILWMIGVIAVAFVVELYQLFYLAILLGIIALIGHPFLIFTSFEYNSFLLTSSFLL</sequence>
<comment type="caution">
    <text evidence="3">The sequence shown here is derived from an EMBL/GenBank/DDBJ whole genome shotgun (WGS) entry which is preliminary data.</text>
</comment>
<feature type="transmembrane region" description="Helical" evidence="1">
    <location>
        <begin position="119"/>
        <end position="139"/>
    </location>
</feature>
<feature type="transmembrane region" description="Helical" evidence="1">
    <location>
        <begin position="145"/>
        <end position="163"/>
    </location>
</feature>
<protein>
    <recommendedName>
        <fullName evidence="2">DUF2157 domain-containing protein</fullName>
    </recommendedName>
</protein>
<feature type="domain" description="DUF2157" evidence="2">
    <location>
        <begin position="44"/>
        <end position="164"/>
    </location>
</feature>
<dbReference type="Proteomes" id="UP000230837">
    <property type="component" value="Unassembled WGS sequence"/>
</dbReference>
<feature type="transmembrane region" description="Helical" evidence="1">
    <location>
        <begin position="168"/>
        <end position="191"/>
    </location>
</feature>
<dbReference type="AlphaFoldDB" id="A0A2M7IPM8"/>
<name>A0A2M7IPM8_9BACT</name>
<evidence type="ECO:0000313" key="3">
    <source>
        <dbReference type="EMBL" id="PIW97184.1"/>
    </source>
</evidence>
<keyword evidence="1" id="KW-1133">Transmembrane helix</keyword>
<keyword evidence="1" id="KW-0812">Transmembrane</keyword>
<proteinExistence type="predicted"/>
<feature type="transmembrane region" description="Helical" evidence="1">
    <location>
        <begin position="58"/>
        <end position="84"/>
    </location>
</feature>
<reference evidence="4" key="1">
    <citation type="submission" date="2017-09" db="EMBL/GenBank/DDBJ databases">
        <title>Depth-based differentiation of microbial function through sediment-hosted aquifers and enrichment of novel symbionts in the deep terrestrial subsurface.</title>
        <authorList>
            <person name="Probst A.J."/>
            <person name="Ladd B."/>
            <person name="Jarett J.K."/>
            <person name="Geller-Mcgrath D.E."/>
            <person name="Sieber C.M.K."/>
            <person name="Emerson J.B."/>
            <person name="Anantharaman K."/>
            <person name="Thomas B.C."/>
            <person name="Malmstrom R."/>
            <person name="Stieglmeier M."/>
            <person name="Klingl A."/>
            <person name="Woyke T."/>
            <person name="Ryan C.M."/>
            <person name="Banfield J.F."/>
        </authorList>
    </citation>
    <scope>NUCLEOTIDE SEQUENCE [LARGE SCALE GENOMIC DNA]</scope>
</reference>
<dbReference type="InterPro" id="IPR018677">
    <property type="entry name" value="DUF2157"/>
</dbReference>
<evidence type="ECO:0000259" key="2">
    <source>
        <dbReference type="Pfam" id="PF09925"/>
    </source>
</evidence>
<feature type="non-terminal residue" evidence="3">
    <location>
        <position position="204"/>
    </location>
</feature>
<keyword evidence="1" id="KW-0472">Membrane</keyword>
<dbReference type="Pfam" id="PF09925">
    <property type="entry name" value="DUF2157"/>
    <property type="match status" value="1"/>
</dbReference>
<evidence type="ECO:0000313" key="4">
    <source>
        <dbReference type="Proteomes" id="UP000230837"/>
    </source>
</evidence>
<feature type="transmembrane region" description="Helical" evidence="1">
    <location>
        <begin position="90"/>
        <end position="107"/>
    </location>
</feature>
<evidence type="ECO:0000256" key="1">
    <source>
        <dbReference type="SAM" id="Phobius"/>
    </source>
</evidence>
<gene>
    <name evidence="3" type="ORF">COZ82_00945</name>
</gene>
<dbReference type="EMBL" id="PFHR01000058">
    <property type="protein sequence ID" value="PIW97184.1"/>
    <property type="molecule type" value="Genomic_DNA"/>
</dbReference>
<organism evidence="3 4">
    <name type="scientific">Candidatus Kaiserbacteria bacterium CG_4_8_14_3_um_filter_38_9</name>
    <dbReference type="NCBI Taxonomy" id="1974599"/>
    <lineage>
        <taxon>Bacteria</taxon>
        <taxon>Candidatus Kaiseribacteriota</taxon>
    </lineage>
</organism>